<protein>
    <submittedName>
        <fullName evidence="3">YncE family protein</fullName>
    </submittedName>
</protein>
<evidence type="ECO:0000313" key="3">
    <source>
        <dbReference type="EMBL" id="WNF28602.1"/>
    </source>
</evidence>
<feature type="compositionally biased region" description="Polar residues" evidence="1">
    <location>
        <begin position="47"/>
        <end position="71"/>
    </location>
</feature>
<dbReference type="Gene3D" id="2.130.10.10">
    <property type="entry name" value="YVTN repeat-like/Quinoprotein amine dehydrogenase"/>
    <property type="match status" value="2"/>
</dbReference>
<evidence type="ECO:0000313" key="4">
    <source>
        <dbReference type="Proteomes" id="UP001303236"/>
    </source>
</evidence>
<keyword evidence="2" id="KW-0732">Signal</keyword>
<dbReference type="Proteomes" id="UP001303236">
    <property type="component" value="Chromosome"/>
</dbReference>
<dbReference type="EMBL" id="CP134500">
    <property type="protein sequence ID" value="WNF28602.1"/>
    <property type="molecule type" value="Genomic_DNA"/>
</dbReference>
<evidence type="ECO:0000256" key="2">
    <source>
        <dbReference type="SAM" id="SignalP"/>
    </source>
</evidence>
<dbReference type="InterPro" id="IPR011045">
    <property type="entry name" value="N2O_reductase_N"/>
</dbReference>
<name>A0ABY9VXH6_9ACTN</name>
<evidence type="ECO:0000256" key="1">
    <source>
        <dbReference type="SAM" id="MobiDB-lite"/>
    </source>
</evidence>
<dbReference type="PANTHER" id="PTHR47197:SF3">
    <property type="entry name" value="DIHYDRO-HEME D1 DEHYDROGENASE"/>
    <property type="match status" value="1"/>
</dbReference>
<proteinExistence type="predicted"/>
<feature type="region of interest" description="Disordered" evidence="1">
    <location>
        <begin position="40"/>
        <end position="75"/>
    </location>
</feature>
<keyword evidence="4" id="KW-1185">Reference proteome</keyword>
<sequence>MTAKRGPRARRTAGAPAARARRITFALVAAALLAGCATGTTEAAPDTSGTPAGSAAPSTVRTPDPSRTPTGRTADGTLLVADFGSDTVTFVDPGRDGSGEGGVPIASVEVGTAPYGLVVGEDGRAWVATAEGVAVVDTQRRTRLALIPYETETGPVTAGEYRGGGMGIALAPGGEHVYVGVNVPDGNGTVEVIDTEAGEVTGTAPVGRRPFDVDVSPDGREVYATDHDSFDVTAVDADTLRTRRMEVAPYGTEGGLGSWLKPHYAVVRPADGKLLLPFEGERLAVLDPRTGEVTIERMTANTHQHGAALTPDGTLLVVGTGPIGSDDEGPSLTVRTPDGKERVVPLKGPHEDVAVSKDGRTAYVTGGFTRDGYWNGITVVDLDGLEDPESEPVRLTAGNRPLGIAVL</sequence>
<accession>A0ABY9VXH6</accession>
<reference evidence="3 4" key="1">
    <citation type="submission" date="2023-09" db="EMBL/GenBank/DDBJ databases">
        <title>Genome completion map analysis of the actinomycetes C11-1.</title>
        <authorList>
            <person name="Qin P."/>
            <person name="Guan P."/>
        </authorList>
    </citation>
    <scope>NUCLEOTIDE SEQUENCE [LARGE SCALE GENOMIC DNA]</scope>
    <source>
        <strain evidence="3 4">C11-1</strain>
    </source>
</reference>
<feature type="signal peptide" evidence="2">
    <location>
        <begin position="1"/>
        <end position="43"/>
    </location>
</feature>
<organism evidence="3 4">
    <name type="scientific">Streptomyces durocortorensis</name>
    <dbReference type="NCBI Taxonomy" id="2811104"/>
    <lineage>
        <taxon>Bacteria</taxon>
        <taxon>Bacillati</taxon>
        <taxon>Actinomycetota</taxon>
        <taxon>Actinomycetes</taxon>
        <taxon>Kitasatosporales</taxon>
        <taxon>Streptomycetaceae</taxon>
        <taxon>Streptomyces</taxon>
    </lineage>
</organism>
<dbReference type="InterPro" id="IPR051200">
    <property type="entry name" value="Host-pathogen_enzymatic-act"/>
</dbReference>
<dbReference type="SUPFAM" id="SSF50974">
    <property type="entry name" value="Nitrous oxide reductase, N-terminal domain"/>
    <property type="match status" value="2"/>
</dbReference>
<feature type="chain" id="PRO_5045269482" evidence="2">
    <location>
        <begin position="44"/>
        <end position="407"/>
    </location>
</feature>
<dbReference type="PANTHER" id="PTHR47197">
    <property type="entry name" value="PROTEIN NIRF"/>
    <property type="match status" value="1"/>
</dbReference>
<dbReference type="InterPro" id="IPR015943">
    <property type="entry name" value="WD40/YVTN_repeat-like_dom_sf"/>
</dbReference>
<gene>
    <name evidence="3" type="ORF">RI138_18165</name>
</gene>